<keyword evidence="1" id="KW-0418">Kinase</keyword>
<dbReference type="GO" id="GO:0034194">
    <property type="term" value="P:D-galactonate catabolic process"/>
    <property type="evidence" value="ECO:0007669"/>
    <property type="project" value="InterPro"/>
</dbReference>
<dbReference type="OrthoDB" id="256574at2"/>
<name>A0A1T5ACC2_9SPHI</name>
<keyword evidence="1" id="KW-0808">Transferase</keyword>
<dbReference type="Gene3D" id="3.30.420.300">
    <property type="entry name" value="2-keto-3-deoxy-galactonokinase, substrate binding domain"/>
    <property type="match status" value="1"/>
</dbReference>
<sequence length="330" mass="35970">MNKNILCCDWGTSSFRLRLVDVSDYRVIAEHLSSEGVAATFSSWQAAGSDDRFNFYASKLLSAISQLSQDQNINLSGIPVIVSGMASSSIGMEEIPYAMVPFSLDGSSMSSRVIENFNCNGGSLIIVSGVKTSDDVMRGEEAQLIGLLSLDEAPGADGEKSIFVFPGTHSKHMMVNGGIMTGFKTYMTGEIFNIMSQHSILKDSIKVSSNLTDPGNQDAFAKGVEHSGVSNVLNTLFSVRTNQLFSKYSREQNSLFLSGLLIGTELRELKKDNFGKLIICSGKHLYEHYRIAAGILDLAKNITFIQPELIDKATIAGQVRIFNSVSKFNE</sequence>
<dbReference type="InterPro" id="IPR042257">
    <property type="entry name" value="DGOK_C"/>
</dbReference>
<evidence type="ECO:0000313" key="1">
    <source>
        <dbReference type="EMBL" id="SKB32417.1"/>
    </source>
</evidence>
<gene>
    <name evidence="1" type="ORF">SAMN05661099_0557</name>
</gene>
<dbReference type="STRING" id="572036.SAMN05661099_0557"/>
<dbReference type="Gene3D" id="3.30.420.310">
    <property type="entry name" value="2-keto-3-deoxy-galactonokinase, C-terminal domain"/>
    <property type="match status" value="1"/>
</dbReference>
<dbReference type="InterPro" id="IPR042258">
    <property type="entry name" value="DGOK_N"/>
</dbReference>
<dbReference type="AlphaFoldDB" id="A0A1T5ACC2"/>
<proteinExistence type="predicted"/>
<dbReference type="GO" id="GO:0008671">
    <property type="term" value="F:2-dehydro-3-deoxygalactonokinase activity"/>
    <property type="evidence" value="ECO:0007669"/>
    <property type="project" value="InterPro"/>
</dbReference>
<dbReference type="RefSeq" id="WP_079701124.1">
    <property type="nucleotide sequence ID" value="NZ_FUYR01000001.1"/>
</dbReference>
<protein>
    <submittedName>
        <fullName evidence="1">2-dehydro-3-deoxygalactonokinase</fullName>
    </submittedName>
</protein>
<dbReference type="Pfam" id="PF05035">
    <property type="entry name" value="DGOK"/>
    <property type="match status" value="1"/>
</dbReference>
<organism evidence="1 2">
    <name type="scientific">Daejeonella lutea</name>
    <dbReference type="NCBI Taxonomy" id="572036"/>
    <lineage>
        <taxon>Bacteria</taxon>
        <taxon>Pseudomonadati</taxon>
        <taxon>Bacteroidota</taxon>
        <taxon>Sphingobacteriia</taxon>
        <taxon>Sphingobacteriales</taxon>
        <taxon>Sphingobacteriaceae</taxon>
        <taxon>Daejeonella</taxon>
    </lineage>
</organism>
<dbReference type="CDD" id="cd24012">
    <property type="entry name" value="ASKHA_NBD_KDGal-kinase"/>
    <property type="match status" value="1"/>
</dbReference>
<keyword evidence="2" id="KW-1185">Reference proteome</keyword>
<dbReference type="Proteomes" id="UP000189981">
    <property type="component" value="Unassembled WGS sequence"/>
</dbReference>
<accession>A0A1T5ACC2</accession>
<reference evidence="2" key="1">
    <citation type="submission" date="2017-02" db="EMBL/GenBank/DDBJ databases">
        <authorList>
            <person name="Varghese N."/>
            <person name="Submissions S."/>
        </authorList>
    </citation>
    <scope>NUCLEOTIDE SEQUENCE [LARGE SCALE GENOMIC DNA]</scope>
    <source>
        <strain evidence="2">DSM 22385</strain>
    </source>
</reference>
<dbReference type="InterPro" id="IPR007729">
    <property type="entry name" value="DGOK"/>
</dbReference>
<evidence type="ECO:0000313" key="2">
    <source>
        <dbReference type="Proteomes" id="UP000189981"/>
    </source>
</evidence>
<dbReference type="EMBL" id="FUYR01000001">
    <property type="protein sequence ID" value="SKB32417.1"/>
    <property type="molecule type" value="Genomic_DNA"/>
</dbReference>